<feature type="transmembrane region" description="Helical" evidence="1">
    <location>
        <begin position="88"/>
        <end position="106"/>
    </location>
</feature>
<dbReference type="OrthoDB" id="188353at2"/>
<feature type="transmembrane region" description="Helical" evidence="1">
    <location>
        <begin position="152"/>
        <end position="172"/>
    </location>
</feature>
<keyword evidence="1" id="KW-0812">Transmembrane</keyword>
<dbReference type="EMBL" id="CP013187">
    <property type="protein sequence ID" value="ALO41167.1"/>
    <property type="molecule type" value="Genomic_DNA"/>
</dbReference>
<accession>A0A0S2JZB6</accession>
<organism evidence="2 3">
    <name type="scientific">Pseudoalteromonas phenolica</name>
    <dbReference type="NCBI Taxonomy" id="161398"/>
    <lineage>
        <taxon>Bacteria</taxon>
        <taxon>Pseudomonadati</taxon>
        <taxon>Pseudomonadota</taxon>
        <taxon>Gammaproteobacteria</taxon>
        <taxon>Alteromonadales</taxon>
        <taxon>Pseudoalteromonadaceae</taxon>
        <taxon>Pseudoalteromonas</taxon>
    </lineage>
</organism>
<dbReference type="AlphaFoldDB" id="A0A0S2JZB6"/>
<feature type="transmembrane region" description="Helical" evidence="1">
    <location>
        <begin position="62"/>
        <end position="82"/>
    </location>
</feature>
<sequence>MTQQENKPSGFFSQLLFNIIVPVIILTRFSGDEHLGPSLGVAVALAFPLGFGLWELKKVGKFSFISILGIVSVLLTGGISLLELDVKYIAIKEALVPGLIAIAIFVSQHTKYPLLKTMLFNQNTLDVARIEKALAEKGNLEKLPKIQATASNILGGSFLFSSAMNYILAKIIVVSPTGTEAFNNELGRMTALSYPVIAIPSMILFFVALYYLLNSIKKLSGLSLEEMFPEN</sequence>
<dbReference type="RefSeq" id="WP_058028928.1">
    <property type="nucleotide sequence ID" value="NZ_CP013187.1"/>
</dbReference>
<dbReference type="STRING" id="161398.PP2015_647"/>
<gene>
    <name evidence="2" type="ORF">PP2015_647</name>
</gene>
<dbReference type="PATRIC" id="fig|161398.10.peg.660"/>
<dbReference type="Proteomes" id="UP000061457">
    <property type="component" value="Chromosome I"/>
</dbReference>
<reference evidence="2 3" key="1">
    <citation type="submission" date="2015-11" db="EMBL/GenBank/DDBJ databases">
        <authorList>
            <person name="Zhang Y."/>
            <person name="Guo Z."/>
        </authorList>
    </citation>
    <scope>NUCLEOTIDE SEQUENCE [LARGE SCALE GENOMIC DNA]</scope>
    <source>
        <strain evidence="2 3">KCTC 12086</strain>
    </source>
</reference>
<dbReference type="KEGG" id="pphe:PP2015_647"/>
<feature type="transmembrane region" description="Helical" evidence="1">
    <location>
        <begin position="192"/>
        <end position="213"/>
    </location>
</feature>
<feature type="transmembrane region" description="Helical" evidence="1">
    <location>
        <begin position="12"/>
        <end position="29"/>
    </location>
</feature>
<keyword evidence="1" id="KW-0472">Membrane</keyword>
<protein>
    <submittedName>
        <fullName evidence="2">Intracellular septation protein A</fullName>
    </submittedName>
</protein>
<evidence type="ECO:0000313" key="3">
    <source>
        <dbReference type="Proteomes" id="UP000061457"/>
    </source>
</evidence>
<dbReference type="NCBIfam" id="NF041646">
    <property type="entry name" value="VC0807_fam"/>
    <property type="match status" value="1"/>
</dbReference>
<evidence type="ECO:0000256" key="1">
    <source>
        <dbReference type="SAM" id="Phobius"/>
    </source>
</evidence>
<evidence type="ECO:0000313" key="2">
    <source>
        <dbReference type="EMBL" id="ALO41167.1"/>
    </source>
</evidence>
<proteinExistence type="predicted"/>
<feature type="transmembrane region" description="Helical" evidence="1">
    <location>
        <begin position="35"/>
        <end position="55"/>
    </location>
</feature>
<keyword evidence="3" id="KW-1185">Reference proteome</keyword>
<name>A0A0S2JZB6_9GAMM</name>
<keyword evidence="1" id="KW-1133">Transmembrane helix</keyword>